<gene>
    <name evidence="1" type="ORF">Adt_41194</name>
</gene>
<evidence type="ECO:0000313" key="2">
    <source>
        <dbReference type="Proteomes" id="UP001604336"/>
    </source>
</evidence>
<comment type="caution">
    <text evidence="1">The sequence shown here is derived from an EMBL/GenBank/DDBJ whole genome shotgun (WGS) entry which is preliminary data.</text>
</comment>
<proteinExistence type="predicted"/>
<keyword evidence="2" id="KW-1185">Reference proteome</keyword>
<name>A0ABD1PN61_9LAMI</name>
<dbReference type="EMBL" id="JBFOLK010000013">
    <property type="protein sequence ID" value="KAL2465343.1"/>
    <property type="molecule type" value="Genomic_DNA"/>
</dbReference>
<organism evidence="1 2">
    <name type="scientific">Abeliophyllum distichum</name>
    <dbReference type="NCBI Taxonomy" id="126358"/>
    <lineage>
        <taxon>Eukaryota</taxon>
        <taxon>Viridiplantae</taxon>
        <taxon>Streptophyta</taxon>
        <taxon>Embryophyta</taxon>
        <taxon>Tracheophyta</taxon>
        <taxon>Spermatophyta</taxon>
        <taxon>Magnoliopsida</taxon>
        <taxon>eudicotyledons</taxon>
        <taxon>Gunneridae</taxon>
        <taxon>Pentapetalae</taxon>
        <taxon>asterids</taxon>
        <taxon>lamiids</taxon>
        <taxon>Lamiales</taxon>
        <taxon>Oleaceae</taxon>
        <taxon>Forsythieae</taxon>
        <taxon>Abeliophyllum</taxon>
    </lineage>
</organism>
<dbReference type="AlphaFoldDB" id="A0ABD1PN61"/>
<evidence type="ECO:0000313" key="1">
    <source>
        <dbReference type="EMBL" id="KAL2465343.1"/>
    </source>
</evidence>
<reference evidence="2" key="1">
    <citation type="submission" date="2024-07" db="EMBL/GenBank/DDBJ databases">
        <title>Two chromosome-level genome assemblies of Korean endemic species Abeliophyllum distichum and Forsythia ovata (Oleaceae).</title>
        <authorList>
            <person name="Jang H."/>
        </authorList>
    </citation>
    <scope>NUCLEOTIDE SEQUENCE [LARGE SCALE GENOMIC DNA]</scope>
</reference>
<protein>
    <recommendedName>
        <fullName evidence="3">AGC-kinase C-terminal domain-containing protein</fullName>
    </recommendedName>
</protein>
<evidence type="ECO:0008006" key="3">
    <source>
        <dbReference type="Google" id="ProtNLM"/>
    </source>
</evidence>
<sequence length="115" mass="13100">MLGIAKDTETLIKKLNLSKERGPRIADDIQDIQEQPFLFDNVVGAGDQENQENVKFTPKSFFNSGSELETFSDQEFLQFMTTRDTFNPNTFDVVPMYYFVVGCCCSKFVGLVSIY</sequence>
<dbReference type="Proteomes" id="UP001604336">
    <property type="component" value="Unassembled WGS sequence"/>
</dbReference>
<accession>A0ABD1PN61</accession>